<dbReference type="EMBL" id="MEWS01000030">
    <property type="protein sequence ID" value="OGC81856.1"/>
    <property type="molecule type" value="Genomic_DNA"/>
</dbReference>
<evidence type="ECO:0000256" key="1">
    <source>
        <dbReference type="SAM" id="Coils"/>
    </source>
</evidence>
<reference evidence="4 5" key="1">
    <citation type="journal article" date="2016" name="Nat. Commun.">
        <title>Thousands of microbial genomes shed light on interconnected biogeochemical processes in an aquifer system.</title>
        <authorList>
            <person name="Anantharaman K."/>
            <person name="Brown C.T."/>
            <person name="Hug L.A."/>
            <person name="Sharon I."/>
            <person name="Castelle C.J."/>
            <person name="Probst A.J."/>
            <person name="Thomas B.C."/>
            <person name="Singh A."/>
            <person name="Wilkins M.J."/>
            <person name="Karaoz U."/>
            <person name="Brodie E.L."/>
            <person name="Williams K.H."/>
            <person name="Hubbard S.S."/>
            <person name="Banfield J.F."/>
        </authorList>
    </citation>
    <scope>NUCLEOTIDE SEQUENCE [LARGE SCALE GENOMIC DNA]</scope>
</reference>
<dbReference type="AlphaFoldDB" id="A0A1F4XJN4"/>
<dbReference type="PROSITE" id="PS51549">
    <property type="entry name" value="DM13"/>
    <property type="match status" value="1"/>
</dbReference>
<sequence>MTKRNWIVLIIIIAGLGAWYYFTTAFNVLELKEESPLALRVGEEQIEIREIKDDLAKMDEKKLAEFKRQVEQASEEKIVMTEAMPAGPKLIAQGNFKTRAHDVAGRALLIADGEQKTLRFEDFETINGPNLHIYLASELGVADAIDLGPIRATKGDVNYPLAADLDLTRYNKVLVWCVPFRVLFSYAELQ</sequence>
<proteinExistence type="predicted"/>
<evidence type="ECO:0000313" key="4">
    <source>
        <dbReference type="EMBL" id="OGC81856.1"/>
    </source>
</evidence>
<comment type="caution">
    <text evidence="4">The sequence shown here is derived from an EMBL/GenBank/DDBJ whole genome shotgun (WGS) entry which is preliminary data.</text>
</comment>
<keyword evidence="2" id="KW-0472">Membrane</keyword>
<gene>
    <name evidence="4" type="ORF">A2788_01305</name>
</gene>
<keyword evidence="2" id="KW-1133">Transmembrane helix</keyword>
<evidence type="ECO:0000259" key="3">
    <source>
        <dbReference type="PROSITE" id="PS51549"/>
    </source>
</evidence>
<feature type="coiled-coil region" evidence="1">
    <location>
        <begin position="41"/>
        <end position="83"/>
    </location>
</feature>
<keyword evidence="1" id="KW-0175">Coiled coil</keyword>
<dbReference type="Pfam" id="PF10517">
    <property type="entry name" value="DM13"/>
    <property type="match status" value="1"/>
</dbReference>
<feature type="domain" description="DM13" evidence="3">
    <location>
        <begin position="88"/>
        <end position="190"/>
    </location>
</feature>
<accession>A0A1F4XJN4</accession>
<feature type="transmembrane region" description="Helical" evidence="2">
    <location>
        <begin position="6"/>
        <end position="29"/>
    </location>
</feature>
<name>A0A1F4XJN4_9BACT</name>
<evidence type="ECO:0000256" key="2">
    <source>
        <dbReference type="SAM" id="Phobius"/>
    </source>
</evidence>
<dbReference type="InterPro" id="IPR019545">
    <property type="entry name" value="DM13_domain"/>
</dbReference>
<dbReference type="Proteomes" id="UP000177521">
    <property type="component" value="Unassembled WGS sequence"/>
</dbReference>
<protein>
    <recommendedName>
        <fullName evidence="3">DM13 domain-containing protein</fullName>
    </recommendedName>
</protein>
<organism evidence="4 5">
    <name type="scientific">Candidatus Abawacabacteria bacterium RIFCSPHIGHO2_01_FULL_46_8</name>
    <dbReference type="NCBI Taxonomy" id="1817815"/>
    <lineage>
        <taxon>Bacteria</taxon>
        <taxon>Candidatus Abawacaibacteriota</taxon>
    </lineage>
</organism>
<evidence type="ECO:0000313" key="5">
    <source>
        <dbReference type="Proteomes" id="UP000177521"/>
    </source>
</evidence>
<keyword evidence="2" id="KW-0812">Transmembrane</keyword>